<accession>A0ABV1HQN8</accession>
<feature type="transmembrane region" description="Helical" evidence="10">
    <location>
        <begin position="314"/>
        <end position="339"/>
    </location>
</feature>
<dbReference type="RefSeq" id="WP_211147523.1">
    <property type="nucleotide sequence ID" value="NZ_JBBMEY010000001.1"/>
</dbReference>
<keyword evidence="4" id="KW-0813">Transport</keyword>
<keyword evidence="8 10" id="KW-0472">Membrane</keyword>
<reference evidence="11 12" key="1">
    <citation type="submission" date="2024-03" db="EMBL/GenBank/DDBJ databases">
        <title>Human intestinal bacterial collection.</title>
        <authorList>
            <person name="Pauvert C."/>
            <person name="Hitch T.C.A."/>
            <person name="Clavel T."/>
        </authorList>
    </citation>
    <scope>NUCLEOTIDE SEQUENCE [LARGE SCALE GENOMIC DNA]</scope>
    <source>
        <strain evidence="11 12">CLA-AP-H18</strain>
    </source>
</reference>
<comment type="caution">
    <text evidence="11">The sequence shown here is derived from an EMBL/GenBank/DDBJ whole genome shotgun (WGS) entry which is preliminary data.</text>
</comment>
<dbReference type="PANTHER" id="PTHR43823:SF3">
    <property type="entry name" value="MULTIDRUG EXPORT PROTEIN MEPA"/>
    <property type="match status" value="1"/>
</dbReference>
<keyword evidence="5" id="KW-1003">Cell membrane</keyword>
<feature type="transmembrane region" description="Helical" evidence="10">
    <location>
        <begin position="415"/>
        <end position="434"/>
    </location>
</feature>
<feature type="transmembrane region" description="Helical" evidence="10">
    <location>
        <begin position="391"/>
        <end position="409"/>
    </location>
</feature>
<dbReference type="InterPro" id="IPR048279">
    <property type="entry name" value="MdtK-like"/>
</dbReference>
<feature type="transmembrane region" description="Helical" evidence="10">
    <location>
        <begin position="268"/>
        <end position="288"/>
    </location>
</feature>
<feature type="transmembrane region" description="Helical" evidence="10">
    <location>
        <begin position="192"/>
        <end position="214"/>
    </location>
</feature>
<keyword evidence="12" id="KW-1185">Reference proteome</keyword>
<feature type="transmembrane region" description="Helical" evidence="10">
    <location>
        <begin position="15"/>
        <end position="34"/>
    </location>
</feature>
<gene>
    <name evidence="11" type="ORF">ABFO16_00080</name>
</gene>
<protein>
    <recommendedName>
        <fullName evidence="3">Multidrug export protein MepA</fullName>
    </recommendedName>
</protein>
<feature type="transmembrane region" description="Helical" evidence="10">
    <location>
        <begin position="91"/>
        <end position="113"/>
    </location>
</feature>
<name>A0ABV1HQN8_9FIRM</name>
<evidence type="ECO:0000256" key="9">
    <source>
        <dbReference type="ARBA" id="ARBA00023251"/>
    </source>
</evidence>
<dbReference type="PIRSF" id="PIRSF006603">
    <property type="entry name" value="DinF"/>
    <property type="match status" value="1"/>
</dbReference>
<evidence type="ECO:0000256" key="5">
    <source>
        <dbReference type="ARBA" id="ARBA00022475"/>
    </source>
</evidence>
<comment type="subcellular location">
    <subcellularLocation>
        <location evidence="1">Cell membrane</location>
        <topology evidence="1">Multi-pass membrane protein</topology>
    </subcellularLocation>
</comment>
<proteinExistence type="inferred from homology"/>
<evidence type="ECO:0000256" key="2">
    <source>
        <dbReference type="ARBA" id="ARBA00008417"/>
    </source>
</evidence>
<evidence type="ECO:0000256" key="10">
    <source>
        <dbReference type="SAM" id="Phobius"/>
    </source>
</evidence>
<feature type="transmembrane region" description="Helical" evidence="10">
    <location>
        <begin position="163"/>
        <end position="186"/>
    </location>
</feature>
<dbReference type="Pfam" id="PF01554">
    <property type="entry name" value="MatE"/>
    <property type="match status" value="2"/>
</dbReference>
<evidence type="ECO:0000256" key="1">
    <source>
        <dbReference type="ARBA" id="ARBA00004651"/>
    </source>
</evidence>
<keyword evidence="7 10" id="KW-1133">Transmembrane helix</keyword>
<dbReference type="InterPro" id="IPR045070">
    <property type="entry name" value="MATE_MepA-like"/>
</dbReference>
<feature type="transmembrane region" description="Helical" evidence="10">
    <location>
        <begin position="235"/>
        <end position="262"/>
    </location>
</feature>
<dbReference type="Proteomes" id="UP001478133">
    <property type="component" value="Unassembled WGS sequence"/>
</dbReference>
<evidence type="ECO:0000256" key="6">
    <source>
        <dbReference type="ARBA" id="ARBA00022692"/>
    </source>
</evidence>
<evidence type="ECO:0000256" key="7">
    <source>
        <dbReference type="ARBA" id="ARBA00022989"/>
    </source>
</evidence>
<evidence type="ECO:0000256" key="3">
    <source>
        <dbReference type="ARBA" id="ARBA00022106"/>
    </source>
</evidence>
<dbReference type="EMBL" id="JBBMFI010000001">
    <property type="protein sequence ID" value="MEQ2564634.1"/>
    <property type="molecule type" value="Genomic_DNA"/>
</dbReference>
<evidence type="ECO:0000313" key="11">
    <source>
        <dbReference type="EMBL" id="MEQ2564634.1"/>
    </source>
</evidence>
<dbReference type="PANTHER" id="PTHR43823">
    <property type="entry name" value="SPORULATION PROTEIN YKVU"/>
    <property type="match status" value="1"/>
</dbReference>
<sequence length="439" mass="47414">MTIAKSNNKSVTKKFVRYVSQNVLGMIGMSLYILADTFFISESVGANGITALNIVLPIYSFIFAIGAMIGVGSAIRFSINKNKGSKSKTNYFFNALFWGTTIGLIFSLIGLFFPGQVVSIMGGDSTIVEVGRGYTMIFMSFAPFFIWNHIFNAFVLNDGSPSIAMSATLFSSLFNIIFDYVLMFPLNMGMEGAALATALSPIVGVMICFIHIFSKKNTTSLKPQKPSFKKLVYSCQVGISSFVGQISSGVITIVFNFLILGLTGNTGVAAYGIVANVSLVGISVFNGVSQGSQPLFSEHYGKGDKDDIKILRKLSIITSLLLSAIMILLIFVFTDFIVGMFNSENNLLLEKYAVVGLRLYSIGFIFAGLNVVGSGIFSATNFPKWAFATSMARGFVLIILSAVVMSILFGMTGVWLAFAVAELLTLIITSVGLTKITKF</sequence>
<feature type="transmembrane region" description="Helical" evidence="10">
    <location>
        <begin position="54"/>
        <end position="79"/>
    </location>
</feature>
<evidence type="ECO:0000256" key="4">
    <source>
        <dbReference type="ARBA" id="ARBA00022448"/>
    </source>
</evidence>
<evidence type="ECO:0000256" key="8">
    <source>
        <dbReference type="ARBA" id="ARBA00023136"/>
    </source>
</evidence>
<feature type="transmembrane region" description="Helical" evidence="10">
    <location>
        <begin position="359"/>
        <end position="379"/>
    </location>
</feature>
<dbReference type="CDD" id="cd13143">
    <property type="entry name" value="MATE_MepA_like"/>
    <property type="match status" value="1"/>
</dbReference>
<comment type="similarity">
    <text evidence="2">Belongs to the multi antimicrobial extrusion (MATE) (TC 2.A.66.1) family. MepA subfamily.</text>
</comment>
<dbReference type="InterPro" id="IPR051327">
    <property type="entry name" value="MATE_MepA_subfamily"/>
</dbReference>
<keyword evidence="6 10" id="KW-0812">Transmembrane</keyword>
<dbReference type="InterPro" id="IPR002528">
    <property type="entry name" value="MATE_fam"/>
</dbReference>
<evidence type="ECO:0000313" key="12">
    <source>
        <dbReference type="Proteomes" id="UP001478133"/>
    </source>
</evidence>
<feature type="transmembrane region" description="Helical" evidence="10">
    <location>
        <begin position="133"/>
        <end position="151"/>
    </location>
</feature>
<keyword evidence="9" id="KW-0046">Antibiotic resistance</keyword>
<organism evidence="11 12">
    <name type="scientific">Ruminococcoides intestinihominis</name>
    <dbReference type="NCBI Taxonomy" id="3133161"/>
    <lineage>
        <taxon>Bacteria</taxon>
        <taxon>Bacillati</taxon>
        <taxon>Bacillota</taxon>
        <taxon>Clostridia</taxon>
        <taxon>Eubacteriales</taxon>
        <taxon>Oscillospiraceae</taxon>
        <taxon>Ruminococcoides</taxon>
    </lineage>
</organism>